<evidence type="ECO:0000313" key="4">
    <source>
        <dbReference type="Proteomes" id="UP000244855"/>
    </source>
</evidence>
<name>A0A2V1DM21_9PLEO</name>
<accession>A0A2V1DM21</accession>
<dbReference type="InterPro" id="IPR032675">
    <property type="entry name" value="LRR_dom_sf"/>
</dbReference>
<dbReference type="Pfam" id="PF23550">
    <property type="entry name" value="zf_Tbcl_Rhp7"/>
    <property type="match status" value="1"/>
</dbReference>
<dbReference type="PANTHER" id="PTHR13318:SF234">
    <property type="entry name" value="RNI-LIKE PROTEIN"/>
    <property type="match status" value="1"/>
</dbReference>
<feature type="compositionally biased region" description="Basic residues" evidence="1">
    <location>
        <begin position="87"/>
        <end position="102"/>
    </location>
</feature>
<protein>
    <submittedName>
        <fullName evidence="3">DNA repair protein-like protein Rad7</fullName>
    </submittedName>
</protein>
<dbReference type="STRING" id="97972.A0A2V1DM21"/>
<dbReference type="AlphaFoldDB" id="A0A2V1DM21"/>
<dbReference type="FunFam" id="3.80.10.10:FF:000601">
    <property type="entry name" value="DNA repair protein Rad7, protein"/>
    <property type="match status" value="1"/>
</dbReference>
<sequence>MTPDYLTSWLRKWANNISAQEIRDSYRQRLQQAEADEAQTADATPDNGEGASNPGGEPDEEEPAESSSAAAERSRKRKRNQEDAIAKIKKGKADKKTKKKKKGSDDDSDFEDVMDMYKKKKPLPGQLSNCELCNRRFTVTPYSKAGPDGGLLCTPCGKEMAKEAKATEKTNKPTVRKGRRKIESNRLDGLTFRGAKTLQQLCIETLAKYSEDIEELGDMPEPIMNRLSEIFSKKRAMNSTTFKLFLQSDRSTVAIHEAAYLETEDYDQIFAFVPGIKTLSLRNCCQFKDENMDFMIEKAKKLVDIQLLGANLVTNDKWIDLFISRGKDLRSLKLEWLDAAFDDQAVQALVEFCPNLQRLKLERCKQFGVDSIDAISRLQNLEHLTLCFHQDIPRKNIASMILSVGAKLQTLCLDGFVNSEDEPSDDLLIAIHDTCTSLSKLRFNNNNECSDAGYVNLFTDWSNPPLRYIDVNSTRDVDNVNPDGPEDFPVGVASDGFTALMAHSGSRLEFLDVSSCRHISQSTFASIFNPEKTYPHLREINLSFCPVVDTEIVAGIFRSCPNIKKVVTFGCFEVKDVIVPRDIVLIGAPKAQDAIEQFGQVFMDFQKEAQKELMGRVVPTAA</sequence>
<dbReference type="InterPro" id="IPR056451">
    <property type="entry name" value="Znf_Tbcl_Rhp7"/>
</dbReference>
<dbReference type="GO" id="GO:0019005">
    <property type="term" value="C:SCF ubiquitin ligase complex"/>
    <property type="evidence" value="ECO:0007669"/>
    <property type="project" value="TreeGrafter"/>
</dbReference>
<evidence type="ECO:0000313" key="3">
    <source>
        <dbReference type="EMBL" id="PVH99257.1"/>
    </source>
</evidence>
<reference evidence="3 4" key="1">
    <citation type="journal article" date="2018" name="Sci. Rep.">
        <title>Comparative genomics provides insights into the lifestyle and reveals functional heterogeneity of dark septate endophytic fungi.</title>
        <authorList>
            <person name="Knapp D.G."/>
            <person name="Nemeth J.B."/>
            <person name="Barry K."/>
            <person name="Hainaut M."/>
            <person name="Henrissat B."/>
            <person name="Johnson J."/>
            <person name="Kuo A."/>
            <person name="Lim J.H.P."/>
            <person name="Lipzen A."/>
            <person name="Nolan M."/>
            <person name="Ohm R.A."/>
            <person name="Tamas L."/>
            <person name="Grigoriev I.V."/>
            <person name="Spatafora J.W."/>
            <person name="Nagy L.G."/>
            <person name="Kovacs G.M."/>
        </authorList>
    </citation>
    <scope>NUCLEOTIDE SEQUENCE [LARGE SCALE GENOMIC DNA]</scope>
    <source>
        <strain evidence="3 4">DSE2036</strain>
    </source>
</reference>
<dbReference type="InterPro" id="IPR006553">
    <property type="entry name" value="Leu-rich_rpt_Cys-con_subtyp"/>
</dbReference>
<evidence type="ECO:0000259" key="2">
    <source>
        <dbReference type="Pfam" id="PF23550"/>
    </source>
</evidence>
<dbReference type="SUPFAM" id="SSF52047">
    <property type="entry name" value="RNI-like"/>
    <property type="match status" value="1"/>
</dbReference>
<proteinExistence type="predicted"/>
<dbReference type="GO" id="GO:0031146">
    <property type="term" value="P:SCF-dependent proteasomal ubiquitin-dependent protein catabolic process"/>
    <property type="evidence" value="ECO:0007669"/>
    <property type="project" value="TreeGrafter"/>
</dbReference>
<dbReference type="Gene3D" id="3.80.10.10">
    <property type="entry name" value="Ribonuclease Inhibitor"/>
    <property type="match status" value="2"/>
</dbReference>
<dbReference type="SMART" id="SM00367">
    <property type="entry name" value="LRR_CC"/>
    <property type="match status" value="4"/>
</dbReference>
<dbReference type="EMBL" id="KZ805396">
    <property type="protein sequence ID" value="PVH99257.1"/>
    <property type="molecule type" value="Genomic_DNA"/>
</dbReference>
<organism evidence="3 4">
    <name type="scientific">Periconia macrospinosa</name>
    <dbReference type="NCBI Taxonomy" id="97972"/>
    <lineage>
        <taxon>Eukaryota</taxon>
        <taxon>Fungi</taxon>
        <taxon>Dikarya</taxon>
        <taxon>Ascomycota</taxon>
        <taxon>Pezizomycotina</taxon>
        <taxon>Dothideomycetes</taxon>
        <taxon>Pleosporomycetidae</taxon>
        <taxon>Pleosporales</taxon>
        <taxon>Massarineae</taxon>
        <taxon>Periconiaceae</taxon>
        <taxon>Periconia</taxon>
    </lineage>
</organism>
<dbReference type="OrthoDB" id="1924287at2759"/>
<dbReference type="PANTHER" id="PTHR13318">
    <property type="entry name" value="PARTNER OF PAIRED, ISOFORM B-RELATED"/>
    <property type="match status" value="1"/>
</dbReference>
<feature type="domain" description="DNA repair protein rhp7 treble clef" evidence="2">
    <location>
        <begin position="124"/>
        <end position="162"/>
    </location>
</feature>
<dbReference type="Proteomes" id="UP000244855">
    <property type="component" value="Unassembled WGS sequence"/>
</dbReference>
<evidence type="ECO:0000256" key="1">
    <source>
        <dbReference type="SAM" id="MobiDB-lite"/>
    </source>
</evidence>
<feature type="region of interest" description="Disordered" evidence="1">
    <location>
        <begin position="28"/>
        <end position="110"/>
    </location>
</feature>
<keyword evidence="4" id="KW-1185">Reference proteome</keyword>
<gene>
    <name evidence="3" type="ORF">DM02DRAFT_656601</name>
</gene>